<evidence type="ECO:0000259" key="3">
    <source>
        <dbReference type="Pfam" id="PF01266"/>
    </source>
</evidence>
<proteinExistence type="predicted"/>
<dbReference type="PANTHER" id="PTHR13847:SF287">
    <property type="entry name" value="FAD-DEPENDENT OXIDOREDUCTASE DOMAIN-CONTAINING PROTEIN 1"/>
    <property type="match status" value="1"/>
</dbReference>
<keyword evidence="2" id="KW-0812">Transmembrane</keyword>
<dbReference type="PANTHER" id="PTHR13847">
    <property type="entry name" value="SARCOSINE DEHYDROGENASE-RELATED"/>
    <property type="match status" value="1"/>
</dbReference>
<evidence type="ECO:0000256" key="2">
    <source>
        <dbReference type="SAM" id="Phobius"/>
    </source>
</evidence>
<keyword evidence="2" id="KW-1133">Transmembrane helix</keyword>
<organism evidence="4 5">
    <name type="scientific">Enterovirga aerilata</name>
    <dbReference type="NCBI Taxonomy" id="2730920"/>
    <lineage>
        <taxon>Bacteria</taxon>
        <taxon>Pseudomonadati</taxon>
        <taxon>Pseudomonadota</taxon>
        <taxon>Alphaproteobacteria</taxon>
        <taxon>Hyphomicrobiales</taxon>
        <taxon>Methylobacteriaceae</taxon>
        <taxon>Enterovirga</taxon>
    </lineage>
</organism>
<dbReference type="RefSeq" id="WP_171216392.1">
    <property type="nucleotide sequence ID" value="NZ_JABEPP010000001.1"/>
</dbReference>
<dbReference type="GO" id="GO:0005737">
    <property type="term" value="C:cytoplasm"/>
    <property type="evidence" value="ECO:0007669"/>
    <property type="project" value="TreeGrafter"/>
</dbReference>
<reference evidence="4 5" key="1">
    <citation type="submission" date="2020-04" db="EMBL/GenBank/DDBJ databases">
        <title>Enterovirga sp. isolate from soil.</title>
        <authorList>
            <person name="Chea S."/>
            <person name="Kim D.-U."/>
        </authorList>
    </citation>
    <scope>NUCLEOTIDE SEQUENCE [LARGE SCALE GENOMIC DNA]</scope>
    <source>
        <strain evidence="4 5">DB1703</strain>
    </source>
</reference>
<name>A0A849IA70_9HYPH</name>
<dbReference type="GO" id="GO:0016491">
    <property type="term" value="F:oxidoreductase activity"/>
    <property type="evidence" value="ECO:0007669"/>
    <property type="project" value="UniProtKB-KW"/>
</dbReference>
<evidence type="ECO:0000256" key="1">
    <source>
        <dbReference type="ARBA" id="ARBA00023002"/>
    </source>
</evidence>
<sequence>MTRSADVVIIGAGIVGASIAYALGRRGIGRVVLLEAEVTLNVHSTGRNASYFLPIYDTACFSALAQASLPFFESPPDGFSDAPLLSRRGAVIAALETDADALAAEIAAARSSGVEVKSLAPADVAALVPIVRTDWFAAAAHYPGAGPLDVHALSMGYLSGARRAGVELHLAERCEAIETARGRVVAVRTNAHRYVCGTVVNAAGAWAAEIAAMCGARPIAFEPRRRHIASIPLPATGRPHDWAFFRCPSLPFYMKPEPGQLLASLMDAELDEPGDCMSDDLRVAEIVDTVERLTTLEVRRVTRAWAGHRTFSPDGAPVIGPDPAIAGFVWAAGLGGAGVMSSPAVGDLVAAAVDGSRAGPLQEQVAPARRMTATLEGRTTPAAGVA</sequence>
<evidence type="ECO:0000313" key="4">
    <source>
        <dbReference type="EMBL" id="NNM70863.1"/>
    </source>
</evidence>
<feature type="transmembrane region" description="Helical" evidence="2">
    <location>
        <begin position="7"/>
        <end position="24"/>
    </location>
</feature>
<keyword evidence="2" id="KW-0472">Membrane</keyword>
<gene>
    <name evidence="4" type="ORF">HJG44_00430</name>
</gene>
<dbReference type="Proteomes" id="UP000564885">
    <property type="component" value="Unassembled WGS sequence"/>
</dbReference>
<dbReference type="InterPro" id="IPR036188">
    <property type="entry name" value="FAD/NAD-bd_sf"/>
</dbReference>
<dbReference type="Gene3D" id="3.50.50.60">
    <property type="entry name" value="FAD/NAD(P)-binding domain"/>
    <property type="match status" value="1"/>
</dbReference>
<dbReference type="EMBL" id="JABEPP010000001">
    <property type="protein sequence ID" value="NNM70863.1"/>
    <property type="molecule type" value="Genomic_DNA"/>
</dbReference>
<comment type="caution">
    <text evidence="4">The sequence shown here is derived from an EMBL/GenBank/DDBJ whole genome shotgun (WGS) entry which is preliminary data.</text>
</comment>
<dbReference type="SUPFAM" id="SSF51905">
    <property type="entry name" value="FAD/NAD(P)-binding domain"/>
    <property type="match status" value="1"/>
</dbReference>
<dbReference type="Pfam" id="PF01266">
    <property type="entry name" value="DAO"/>
    <property type="match status" value="1"/>
</dbReference>
<dbReference type="Gene3D" id="3.30.9.10">
    <property type="entry name" value="D-Amino Acid Oxidase, subunit A, domain 2"/>
    <property type="match status" value="1"/>
</dbReference>
<keyword evidence="5" id="KW-1185">Reference proteome</keyword>
<feature type="domain" description="FAD dependent oxidoreductase" evidence="3">
    <location>
        <begin position="6"/>
        <end position="351"/>
    </location>
</feature>
<dbReference type="InterPro" id="IPR006076">
    <property type="entry name" value="FAD-dep_OxRdtase"/>
</dbReference>
<evidence type="ECO:0000313" key="5">
    <source>
        <dbReference type="Proteomes" id="UP000564885"/>
    </source>
</evidence>
<protein>
    <submittedName>
        <fullName evidence="4">FAD-binding oxidoreductase</fullName>
    </submittedName>
</protein>
<accession>A0A849IA70</accession>
<dbReference type="AlphaFoldDB" id="A0A849IA70"/>
<keyword evidence="1" id="KW-0560">Oxidoreductase</keyword>